<evidence type="ECO:0000256" key="2">
    <source>
        <dbReference type="ARBA" id="ARBA00023163"/>
    </source>
</evidence>
<dbReference type="InterPro" id="IPR052483">
    <property type="entry name" value="bZIP_transcription_regulators"/>
</dbReference>
<evidence type="ECO:0000256" key="4">
    <source>
        <dbReference type="SAM" id="Coils"/>
    </source>
</evidence>
<gene>
    <name evidence="7" type="ORF">OEZ85_005814</name>
</gene>
<dbReference type="InterPro" id="IPR044759">
    <property type="entry name" value="bZIP_RF2"/>
</dbReference>
<dbReference type="Pfam" id="PF00170">
    <property type="entry name" value="bZIP_1"/>
    <property type="match status" value="1"/>
</dbReference>
<dbReference type="PROSITE" id="PS50217">
    <property type="entry name" value="BZIP"/>
    <property type="match status" value="1"/>
</dbReference>
<feature type="domain" description="BZIP" evidence="6">
    <location>
        <begin position="235"/>
        <end position="298"/>
    </location>
</feature>
<evidence type="ECO:0000256" key="3">
    <source>
        <dbReference type="ARBA" id="ARBA00023242"/>
    </source>
</evidence>
<keyword evidence="8" id="KW-1185">Reference proteome</keyword>
<keyword evidence="3" id="KW-0539">Nucleus</keyword>
<evidence type="ECO:0000256" key="1">
    <source>
        <dbReference type="ARBA" id="ARBA00023015"/>
    </source>
</evidence>
<feature type="region of interest" description="Disordered" evidence="5">
    <location>
        <begin position="395"/>
        <end position="425"/>
    </location>
</feature>
<keyword evidence="4" id="KW-0175">Coiled coil</keyword>
<dbReference type="PANTHER" id="PTHR46391:SF35">
    <property type="entry name" value="BASIC LEUCINE ZIPPER 34-LIKE ISOFORM X1"/>
    <property type="match status" value="1"/>
</dbReference>
<feature type="region of interest" description="Disordered" evidence="5">
    <location>
        <begin position="69"/>
        <end position="131"/>
    </location>
</feature>
<feature type="compositionally biased region" description="Low complexity" evidence="5">
    <location>
        <begin position="121"/>
        <end position="130"/>
    </location>
</feature>
<evidence type="ECO:0000313" key="7">
    <source>
        <dbReference type="EMBL" id="WIA19924.1"/>
    </source>
</evidence>
<name>A0ABY8UFU8_TETOB</name>
<evidence type="ECO:0000256" key="5">
    <source>
        <dbReference type="SAM" id="MobiDB-lite"/>
    </source>
</evidence>
<dbReference type="SUPFAM" id="SSF57959">
    <property type="entry name" value="Leucine zipper domain"/>
    <property type="match status" value="1"/>
</dbReference>
<dbReference type="InterPro" id="IPR004827">
    <property type="entry name" value="bZIP"/>
</dbReference>
<dbReference type="InterPro" id="IPR046347">
    <property type="entry name" value="bZIP_sf"/>
</dbReference>
<keyword evidence="1" id="KW-0805">Transcription regulation</keyword>
<evidence type="ECO:0000259" key="6">
    <source>
        <dbReference type="PROSITE" id="PS50217"/>
    </source>
</evidence>
<feature type="compositionally biased region" description="Low complexity" evidence="5">
    <location>
        <begin position="69"/>
        <end position="103"/>
    </location>
</feature>
<keyword evidence="2" id="KW-0804">Transcription</keyword>
<dbReference type="Proteomes" id="UP001244341">
    <property type="component" value="Chromosome 11b"/>
</dbReference>
<dbReference type="Gene3D" id="1.20.5.170">
    <property type="match status" value="1"/>
</dbReference>
<organism evidence="7 8">
    <name type="scientific">Tetradesmus obliquus</name>
    <name type="common">Green alga</name>
    <name type="synonym">Acutodesmus obliquus</name>
    <dbReference type="NCBI Taxonomy" id="3088"/>
    <lineage>
        <taxon>Eukaryota</taxon>
        <taxon>Viridiplantae</taxon>
        <taxon>Chlorophyta</taxon>
        <taxon>core chlorophytes</taxon>
        <taxon>Chlorophyceae</taxon>
        <taxon>CS clade</taxon>
        <taxon>Sphaeropleales</taxon>
        <taxon>Scenedesmaceae</taxon>
        <taxon>Tetradesmus</taxon>
    </lineage>
</organism>
<dbReference type="PROSITE" id="PS00036">
    <property type="entry name" value="BZIP_BASIC"/>
    <property type="match status" value="1"/>
</dbReference>
<feature type="coiled-coil region" evidence="4">
    <location>
        <begin position="260"/>
        <end position="294"/>
    </location>
</feature>
<dbReference type="EMBL" id="CP126218">
    <property type="protein sequence ID" value="WIA19924.1"/>
    <property type="molecule type" value="Genomic_DNA"/>
</dbReference>
<feature type="region of interest" description="Disordered" evidence="5">
    <location>
        <begin position="1"/>
        <end position="34"/>
    </location>
</feature>
<protein>
    <recommendedName>
        <fullName evidence="6">BZIP domain-containing protein</fullName>
    </recommendedName>
</protein>
<feature type="compositionally biased region" description="Low complexity" evidence="5">
    <location>
        <begin position="1"/>
        <end position="27"/>
    </location>
</feature>
<dbReference type="SMART" id="SM00338">
    <property type="entry name" value="BRLZ"/>
    <property type="match status" value="1"/>
</dbReference>
<sequence>MDWELGAAMEAEAGAAADPLAASPMAPARRKISHRKNPSDTFAFAAGQLFLQSTPEDFYSLLEAPMPTSHAAAGAGSSSRTAAGSSKRPGSTLTGLTGPLTGPDAAGSGRQHHSGPGAVEQQQQQQHQQQLDQANAAFGGLHVQVPSGDGTPSSSMGAAAAAAATVAAAAAAAGGAAPCSPTAAAAAAACSSDDEDYYEQHSSKHSKHRRSQSGGSGGGGGTQTRTNALDTTSLDPRRAKRILANRQSAQRSRMKRLQYIHDLEGRSAAASATVKELQGEVDRMAAQQAALSETVDARKAQPVAAQQAALSQAIDGRKAQVGSAGRGNGSSLLLGNARSSSGVLDFGGASGSLGLSGLGPGMSGQLPDLAESDIDGMLADSSFLGAGLVGGLTGSLTGGSLPGGDGGPQALSQQGGVDLRKTSSL</sequence>
<proteinExistence type="predicted"/>
<evidence type="ECO:0000313" key="8">
    <source>
        <dbReference type="Proteomes" id="UP001244341"/>
    </source>
</evidence>
<dbReference type="PANTHER" id="PTHR46391">
    <property type="entry name" value="BASIC LEUCINE ZIPPER 34"/>
    <property type="match status" value="1"/>
</dbReference>
<reference evidence="7 8" key="1">
    <citation type="submission" date="2023-05" db="EMBL/GenBank/DDBJ databases">
        <title>A 100% complete, gapless, phased diploid assembly of the Scenedesmus obliquus UTEX 3031 genome.</title>
        <authorList>
            <person name="Biondi T.C."/>
            <person name="Hanschen E.R."/>
            <person name="Kwon T."/>
            <person name="Eng W."/>
            <person name="Kruse C.P.S."/>
            <person name="Koehler S.I."/>
            <person name="Kunde Y."/>
            <person name="Gleasner C.D."/>
            <person name="You Mak K.T."/>
            <person name="Polle J."/>
            <person name="Hovde B.T."/>
            <person name="Starkenburg S.R."/>
        </authorList>
    </citation>
    <scope>NUCLEOTIDE SEQUENCE [LARGE SCALE GENOMIC DNA]</scope>
    <source>
        <strain evidence="7 8">DOE0152z</strain>
    </source>
</reference>
<feature type="region of interest" description="Disordered" evidence="5">
    <location>
        <begin position="198"/>
        <end position="253"/>
    </location>
</feature>
<dbReference type="CDD" id="cd14703">
    <property type="entry name" value="bZIP_plant_RF2"/>
    <property type="match status" value="1"/>
</dbReference>
<feature type="compositionally biased region" description="Gly residues" evidence="5">
    <location>
        <begin position="395"/>
        <end position="407"/>
    </location>
</feature>
<accession>A0ABY8UFU8</accession>